<dbReference type="PANTHER" id="PTHR35601:SF1">
    <property type="entry name" value="TOXIN RELE"/>
    <property type="match status" value="1"/>
</dbReference>
<accession>A0A8J3CHT7</accession>
<gene>
    <name evidence="3" type="ORF">GCM10012275_55210</name>
</gene>
<sequence>MSGPDDLWRIRIGDYRVIYTIQDDRLIVTVVRVAGRGHVYRKR</sequence>
<keyword evidence="4" id="KW-1185">Reference proteome</keyword>
<name>A0A8J3CHT7_9PSEU</name>
<evidence type="ECO:0000313" key="3">
    <source>
        <dbReference type="EMBL" id="GGM77468.1"/>
    </source>
</evidence>
<comment type="similarity">
    <text evidence="1">Belongs to the RelE toxin family.</text>
</comment>
<dbReference type="Proteomes" id="UP000637578">
    <property type="component" value="Unassembled WGS sequence"/>
</dbReference>
<dbReference type="Pfam" id="PF05016">
    <property type="entry name" value="ParE_toxin"/>
    <property type="match status" value="1"/>
</dbReference>
<dbReference type="Gene3D" id="3.30.2310.20">
    <property type="entry name" value="RelE-like"/>
    <property type="match status" value="1"/>
</dbReference>
<organism evidence="3 4">
    <name type="scientific">Longimycelium tulufanense</name>
    <dbReference type="NCBI Taxonomy" id="907463"/>
    <lineage>
        <taxon>Bacteria</taxon>
        <taxon>Bacillati</taxon>
        <taxon>Actinomycetota</taxon>
        <taxon>Actinomycetes</taxon>
        <taxon>Pseudonocardiales</taxon>
        <taxon>Pseudonocardiaceae</taxon>
        <taxon>Longimycelium</taxon>
    </lineage>
</organism>
<dbReference type="InterPro" id="IPR007712">
    <property type="entry name" value="RelE/ParE_toxin"/>
</dbReference>
<dbReference type="EMBL" id="BMMK01000039">
    <property type="protein sequence ID" value="GGM77468.1"/>
    <property type="molecule type" value="Genomic_DNA"/>
</dbReference>
<evidence type="ECO:0000256" key="1">
    <source>
        <dbReference type="ARBA" id="ARBA00006226"/>
    </source>
</evidence>
<reference evidence="3" key="2">
    <citation type="submission" date="2020-09" db="EMBL/GenBank/DDBJ databases">
        <authorList>
            <person name="Sun Q."/>
            <person name="Zhou Y."/>
        </authorList>
    </citation>
    <scope>NUCLEOTIDE SEQUENCE</scope>
    <source>
        <strain evidence="3">CGMCC 4.5737</strain>
    </source>
</reference>
<evidence type="ECO:0008006" key="5">
    <source>
        <dbReference type="Google" id="ProtNLM"/>
    </source>
</evidence>
<dbReference type="InterPro" id="IPR035093">
    <property type="entry name" value="RelE/ParE_toxin_dom_sf"/>
</dbReference>
<reference evidence="3" key="1">
    <citation type="journal article" date="2014" name="Int. J. Syst. Evol. Microbiol.">
        <title>Complete genome sequence of Corynebacterium casei LMG S-19264T (=DSM 44701T), isolated from a smear-ripened cheese.</title>
        <authorList>
            <consortium name="US DOE Joint Genome Institute (JGI-PGF)"/>
            <person name="Walter F."/>
            <person name="Albersmeier A."/>
            <person name="Kalinowski J."/>
            <person name="Ruckert C."/>
        </authorList>
    </citation>
    <scope>NUCLEOTIDE SEQUENCE</scope>
    <source>
        <strain evidence="3">CGMCC 4.5737</strain>
    </source>
</reference>
<comment type="caution">
    <text evidence="3">The sequence shown here is derived from an EMBL/GenBank/DDBJ whole genome shotgun (WGS) entry which is preliminary data.</text>
</comment>
<evidence type="ECO:0000313" key="4">
    <source>
        <dbReference type="Proteomes" id="UP000637578"/>
    </source>
</evidence>
<keyword evidence="2" id="KW-1277">Toxin-antitoxin system</keyword>
<protein>
    <recommendedName>
        <fullName evidence="5">Type II toxin-antitoxin system RelE/ParE family toxin</fullName>
    </recommendedName>
</protein>
<evidence type="ECO:0000256" key="2">
    <source>
        <dbReference type="ARBA" id="ARBA00022649"/>
    </source>
</evidence>
<proteinExistence type="inferred from homology"/>
<dbReference type="SUPFAM" id="SSF143011">
    <property type="entry name" value="RelE-like"/>
    <property type="match status" value="1"/>
</dbReference>
<dbReference type="AlphaFoldDB" id="A0A8J3CHT7"/>
<dbReference type="RefSeq" id="WP_229686786.1">
    <property type="nucleotide sequence ID" value="NZ_BMMK01000039.1"/>
</dbReference>
<dbReference type="PANTHER" id="PTHR35601">
    <property type="entry name" value="TOXIN RELE"/>
    <property type="match status" value="1"/>
</dbReference>